<evidence type="ECO:0000256" key="1">
    <source>
        <dbReference type="SAM" id="Coils"/>
    </source>
</evidence>
<keyword evidence="1" id="KW-0175">Coiled coil</keyword>
<organism evidence="2 3">
    <name type="scientific">Spirosoma linguale (strain ATCC 33905 / DSM 74 / LMG 10896 / Claus 1)</name>
    <dbReference type="NCBI Taxonomy" id="504472"/>
    <lineage>
        <taxon>Bacteria</taxon>
        <taxon>Pseudomonadati</taxon>
        <taxon>Bacteroidota</taxon>
        <taxon>Cytophagia</taxon>
        <taxon>Cytophagales</taxon>
        <taxon>Cytophagaceae</taxon>
        <taxon>Spirosoma</taxon>
    </lineage>
</organism>
<accession>D2QGD2</accession>
<name>D2QGD2_SPILD</name>
<evidence type="ECO:0000313" key="3">
    <source>
        <dbReference type="Proteomes" id="UP000002028"/>
    </source>
</evidence>
<gene>
    <name evidence="2" type="ordered locus">Slin_0676</name>
</gene>
<dbReference type="HOGENOM" id="CLU_2636238_0_0_10"/>
<keyword evidence="3" id="KW-1185">Reference proteome</keyword>
<proteinExistence type="predicted"/>
<sequence length="77" mass="8479">MSLTLEQRIQILESQLEELKADLVQNTAADVPALLSKANGQRAKLIICNNDPDYSAAPTLNFWNGKTLIVLAGEKRI</sequence>
<dbReference type="EMBL" id="CP001769">
    <property type="protein sequence ID" value="ADB36739.1"/>
    <property type="molecule type" value="Genomic_DNA"/>
</dbReference>
<evidence type="ECO:0000313" key="2">
    <source>
        <dbReference type="EMBL" id="ADB36739.1"/>
    </source>
</evidence>
<dbReference type="AlphaFoldDB" id="D2QGD2"/>
<dbReference type="STRING" id="504472.Slin_0676"/>
<feature type="coiled-coil region" evidence="1">
    <location>
        <begin position="2"/>
        <end position="29"/>
    </location>
</feature>
<dbReference type="RefSeq" id="WP_012925291.1">
    <property type="nucleotide sequence ID" value="NC_013730.1"/>
</dbReference>
<reference evidence="2 3" key="1">
    <citation type="journal article" date="2010" name="Stand. Genomic Sci.">
        <title>Complete genome sequence of Spirosoma linguale type strain (1).</title>
        <authorList>
            <person name="Lail K."/>
            <person name="Sikorski J."/>
            <person name="Saunders E."/>
            <person name="Lapidus A."/>
            <person name="Glavina Del Rio T."/>
            <person name="Copeland A."/>
            <person name="Tice H."/>
            <person name="Cheng J.-F."/>
            <person name="Lucas S."/>
            <person name="Nolan M."/>
            <person name="Bruce D."/>
            <person name="Goodwin L."/>
            <person name="Pitluck S."/>
            <person name="Ivanova N."/>
            <person name="Mavromatis K."/>
            <person name="Ovchinnikova G."/>
            <person name="Pati A."/>
            <person name="Chen A."/>
            <person name="Palaniappan K."/>
            <person name="Land M."/>
            <person name="Hauser L."/>
            <person name="Chang Y.-J."/>
            <person name="Jeffries C.D."/>
            <person name="Chain P."/>
            <person name="Brettin T."/>
            <person name="Detter J.C."/>
            <person name="Schuetze A."/>
            <person name="Rohde M."/>
            <person name="Tindall B.J."/>
            <person name="Goeker M."/>
            <person name="Bristow J."/>
            <person name="Eisen J.A."/>
            <person name="Markowitz V."/>
            <person name="Hugenholtz P."/>
            <person name="Kyrpides N.C."/>
            <person name="Klenk H.-P."/>
            <person name="Chen F."/>
        </authorList>
    </citation>
    <scope>NUCLEOTIDE SEQUENCE [LARGE SCALE GENOMIC DNA]</scope>
    <source>
        <strain evidence="3">ATCC 33905 / DSM 74 / LMG 10896 / Claus 1</strain>
    </source>
</reference>
<dbReference type="Proteomes" id="UP000002028">
    <property type="component" value="Chromosome"/>
</dbReference>
<protein>
    <submittedName>
        <fullName evidence="2">Uncharacterized protein</fullName>
    </submittedName>
</protein>
<dbReference type="KEGG" id="sli:Slin_0676"/>